<dbReference type="RefSeq" id="WP_070998339.1">
    <property type="nucleotide sequence ID" value="NZ_JBEPNV010000001.1"/>
</dbReference>
<dbReference type="EMBL" id="JBEPNW010000002">
    <property type="protein sequence ID" value="MET3864306.1"/>
    <property type="molecule type" value="Genomic_DNA"/>
</dbReference>
<comment type="caution">
    <text evidence="1">The sequence shown here is derived from an EMBL/GenBank/DDBJ whole genome shotgun (WGS) entry which is preliminary data.</text>
</comment>
<keyword evidence="2" id="KW-1185">Reference proteome</keyword>
<dbReference type="Proteomes" id="UP001549119">
    <property type="component" value="Unassembled WGS sequence"/>
</dbReference>
<sequence>MIEQAPRIAREFHVGVGGERWALMRDGQSGQPYVSHRPCDDAPEVQLDLGSFLVLFTGEEREKLLDLIASLLPDEAHGDAGTRSGAVRPLPFVSRWLPNRQPKAPG</sequence>
<name>A0ABV2NCU0_9HYPH</name>
<accession>A0ABV2NCU0</accession>
<gene>
    <name evidence="1" type="ORF">ABIC20_001615</name>
</gene>
<evidence type="ECO:0000313" key="2">
    <source>
        <dbReference type="Proteomes" id="UP001549119"/>
    </source>
</evidence>
<reference evidence="1 2" key="1">
    <citation type="submission" date="2024-06" db="EMBL/GenBank/DDBJ databases">
        <title>Genomics of switchgrass bacterial isolates.</title>
        <authorList>
            <person name="Shade A."/>
        </authorList>
    </citation>
    <scope>NUCLEOTIDE SEQUENCE [LARGE SCALE GENOMIC DNA]</scope>
    <source>
        <strain evidence="1 2">PvP084</strain>
    </source>
</reference>
<organism evidence="1 2">
    <name type="scientific">Methylobacterium radiotolerans</name>
    <dbReference type="NCBI Taxonomy" id="31998"/>
    <lineage>
        <taxon>Bacteria</taxon>
        <taxon>Pseudomonadati</taxon>
        <taxon>Pseudomonadota</taxon>
        <taxon>Alphaproteobacteria</taxon>
        <taxon>Hyphomicrobiales</taxon>
        <taxon>Methylobacteriaceae</taxon>
        <taxon>Methylobacterium</taxon>
    </lineage>
</organism>
<proteinExistence type="predicted"/>
<protein>
    <submittedName>
        <fullName evidence="1">Uncharacterized protein</fullName>
    </submittedName>
</protein>
<evidence type="ECO:0000313" key="1">
    <source>
        <dbReference type="EMBL" id="MET3864306.1"/>
    </source>
</evidence>